<comment type="caution">
    <text evidence="6">The sequence shown here is derived from an EMBL/GenBank/DDBJ whole genome shotgun (WGS) entry which is preliminary data.</text>
</comment>
<dbReference type="InterPro" id="IPR036366">
    <property type="entry name" value="PGBDSf"/>
</dbReference>
<comment type="cofactor">
    <cofactor evidence="1">
        <name>Zn(2+)</name>
        <dbReference type="ChEBI" id="CHEBI:29105"/>
    </cofactor>
</comment>
<organism evidence="6 7">
    <name type="scientific">Artemia franciscana</name>
    <name type="common">Brine shrimp</name>
    <name type="synonym">Artemia sanfranciscana</name>
    <dbReference type="NCBI Taxonomy" id="6661"/>
    <lineage>
        <taxon>Eukaryota</taxon>
        <taxon>Metazoa</taxon>
        <taxon>Ecdysozoa</taxon>
        <taxon>Arthropoda</taxon>
        <taxon>Crustacea</taxon>
        <taxon>Branchiopoda</taxon>
        <taxon>Anostraca</taxon>
        <taxon>Artemiidae</taxon>
        <taxon>Artemia</taxon>
    </lineage>
</organism>
<keyword evidence="4" id="KW-0645">Protease</keyword>
<evidence type="ECO:0000256" key="3">
    <source>
        <dbReference type="ARBA" id="ARBA00022729"/>
    </source>
</evidence>
<dbReference type="Pfam" id="PF01471">
    <property type="entry name" value="PG_binding_1"/>
    <property type="match status" value="1"/>
</dbReference>
<dbReference type="PANTHER" id="PTHR10201">
    <property type="entry name" value="MATRIX METALLOPROTEINASE"/>
    <property type="match status" value="1"/>
</dbReference>
<dbReference type="AlphaFoldDB" id="A0AA88H646"/>
<proteinExistence type="inferred from homology"/>
<protein>
    <recommendedName>
        <fullName evidence="5">Peptidoglycan binding-like domain-containing protein</fullName>
    </recommendedName>
</protein>
<keyword evidence="7" id="KW-1185">Reference proteome</keyword>
<name>A0AA88H646_ARTSF</name>
<dbReference type="EMBL" id="JAVRJZ010000020">
    <property type="protein sequence ID" value="KAK2705790.1"/>
    <property type="molecule type" value="Genomic_DNA"/>
</dbReference>
<evidence type="ECO:0000259" key="5">
    <source>
        <dbReference type="Pfam" id="PF01471"/>
    </source>
</evidence>
<dbReference type="GO" id="GO:0030574">
    <property type="term" value="P:collagen catabolic process"/>
    <property type="evidence" value="ECO:0007669"/>
    <property type="project" value="TreeGrafter"/>
</dbReference>
<feature type="domain" description="Peptidoglycan binding-like" evidence="5">
    <location>
        <begin position="2"/>
        <end position="44"/>
    </location>
</feature>
<comment type="similarity">
    <text evidence="2">Belongs to the peptidase M10A family.</text>
</comment>
<dbReference type="GO" id="GO:0004222">
    <property type="term" value="F:metalloendopeptidase activity"/>
    <property type="evidence" value="ECO:0007669"/>
    <property type="project" value="TreeGrafter"/>
</dbReference>
<dbReference type="InterPro" id="IPR002477">
    <property type="entry name" value="Peptidoglycan-bd-like"/>
</dbReference>
<dbReference type="Gene3D" id="1.10.101.10">
    <property type="entry name" value="PGBD-like superfamily/PGBD"/>
    <property type="match status" value="1"/>
</dbReference>
<dbReference type="InterPro" id="IPR036365">
    <property type="entry name" value="PGBD-like_sf"/>
</dbReference>
<evidence type="ECO:0000256" key="2">
    <source>
        <dbReference type="ARBA" id="ARBA00010370"/>
    </source>
</evidence>
<dbReference type="SUPFAM" id="SSF47090">
    <property type="entry name" value="PGBD-like"/>
    <property type="match status" value="1"/>
</dbReference>
<dbReference type="Proteomes" id="UP001187531">
    <property type="component" value="Unassembled WGS sequence"/>
</dbReference>
<evidence type="ECO:0000256" key="1">
    <source>
        <dbReference type="ARBA" id="ARBA00001947"/>
    </source>
</evidence>
<keyword evidence="4" id="KW-0482">Metalloprotease</keyword>
<evidence type="ECO:0000256" key="4">
    <source>
        <dbReference type="ARBA" id="ARBA00023049"/>
    </source>
</evidence>
<sequence>IYLNQYGYADRSTETDFKMAVMKFQGFAGLNQTGTLDPETIKLMNTPRCGVRDFIRPSGRMKSHSPFWTNRSKRYALQ</sequence>
<accession>A0AA88H646</accession>
<evidence type="ECO:0000313" key="7">
    <source>
        <dbReference type="Proteomes" id="UP001187531"/>
    </source>
</evidence>
<reference evidence="6" key="1">
    <citation type="submission" date="2023-07" db="EMBL/GenBank/DDBJ databases">
        <title>Chromosome-level genome assembly of Artemia franciscana.</title>
        <authorList>
            <person name="Jo E."/>
        </authorList>
    </citation>
    <scope>NUCLEOTIDE SEQUENCE</scope>
    <source>
        <tissue evidence="6">Whole body</tissue>
    </source>
</reference>
<dbReference type="PANTHER" id="PTHR10201:SF291">
    <property type="entry name" value="MATRIX METALLOPROTEINASE 1, ISOFORM C-RELATED"/>
    <property type="match status" value="1"/>
</dbReference>
<dbReference type="GO" id="GO:0030198">
    <property type="term" value="P:extracellular matrix organization"/>
    <property type="evidence" value="ECO:0007669"/>
    <property type="project" value="TreeGrafter"/>
</dbReference>
<keyword evidence="4" id="KW-0378">Hydrolase</keyword>
<gene>
    <name evidence="6" type="ORF">QYM36_015967</name>
</gene>
<feature type="non-terminal residue" evidence="6">
    <location>
        <position position="1"/>
    </location>
</feature>
<keyword evidence="3" id="KW-0732">Signal</keyword>
<evidence type="ECO:0000313" key="6">
    <source>
        <dbReference type="EMBL" id="KAK2705790.1"/>
    </source>
</evidence>
<feature type="non-terminal residue" evidence="6">
    <location>
        <position position="78"/>
    </location>
</feature>